<keyword evidence="5" id="KW-1185">Reference proteome</keyword>
<dbReference type="KEGG" id="micc:AUP74_00937"/>
<dbReference type="PANTHER" id="PTHR42804">
    <property type="entry name" value="ALDEHYDE DEHYDROGENASE"/>
    <property type="match status" value="1"/>
</dbReference>
<dbReference type="FunFam" id="3.40.605.10:FF:000007">
    <property type="entry name" value="NAD/NADP-dependent betaine aldehyde dehydrogenase"/>
    <property type="match status" value="1"/>
</dbReference>
<dbReference type="Pfam" id="PF00171">
    <property type="entry name" value="Aldedh"/>
    <property type="match status" value="1"/>
</dbReference>
<comment type="similarity">
    <text evidence="1">Belongs to the aldehyde dehydrogenase family.</text>
</comment>
<dbReference type="SUPFAM" id="SSF53720">
    <property type="entry name" value="ALDH-like"/>
    <property type="match status" value="1"/>
</dbReference>
<reference evidence="5" key="1">
    <citation type="submission" date="2016-01" db="EMBL/GenBank/DDBJ databases">
        <title>Complete genome sequence of Microbulbifer sp. CCB-MM1, a halophile isolated from Matang Mangrove Forest, Perak.</title>
        <authorList>
            <person name="Moh T.H."/>
            <person name="Dinesh B."/>
            <person name="Lau N.-S."/>
            <person name="Go F."/>
            <person name="Alexander Chong S.-C."/>
        </authorList>
    </citation>
    <scope>NUCLEOTIDE SEQUENCE [LARGE SCALE GENOMIC DNA]</scope>
    <source>
        <strain evidence="5">CCB-MM1</strain>
    </source>
</reference>
<organism evidence="4 5">
    <name type="scientific">Microbulbifer aggregans</name>
    <dbReference type="NCBI Taxonomy" id="1769779"/>
    <lineage>
        <taxon>Bacteria</taxon>
        <taxon>Pseudomonadati</taxon>
        <taxon>Pseudomonadota</taxon>
        <taxon>Gammaproteobacteria</taxon>
        <taxon>Cellvibrionales</taxon>
        <taxon>Microbulbiferaceae</taxon>
        <taxon>Microbulbifer</taxon>
    </lineage>
</organism>
<dbReference type="InterPro" id="IPR016162">
    <property type="entry name" value="Ald_DH_N"/>
</dbReference>
<gene>
    <name evidence="4" type="ORF">AUP74_00937</name>
</gene>
<name>A0A1C9W5G6_9GAMM</name>
<evidence type="ECO:0000256" key="2">
    <source>
        <dbReference type="ARBA" id="ARBA00023002"/>
    </source>
</evidence>
<dbReference type="PANTHER" id="PTHR42804:SF1">
    <property type="entry name" value="ALDEHYDE DEHYDROGENASE-RELATED"/>
    <property type="match status" value="1"/>
</dbReference>
<dbReference type="InterPro" id="IPR015590">
    <property type="entry name" value="Aldehyde_DH_dom"/>
</dbReference>
<dbReference type="OrthoDB" id="5887723at2"/>
<evidence type="ECO:0000313" key="5">
    <source>
        <dbReference type="Proteomes" id="UP000095672"/>
    </source>
</evidence>
<evidence type="ECO:0000256" key="1">
    <source>
        <dbReference type="ARBA" id="ARBA00009986"/>
    </source>
</evidence>
<accession>A0A1C9W5G6</accession>
<dbReference type="Gene3D" id="3.40.605.10">
    <property type="entry name" value="Aldehyde Dehydrogenase, Chain A, domain 1"/>
    <property type="match status" value="1"/>
</dbReference>
<dbReference type="RefSeq" id="WP_069946547.1">
    <property type="nucleotide sequence ID" value="NZ_CP014143.1"/>
</dbReference>
<dbReference type="GO" id="GO:0004029">
    <property type="term" value="F:aldehyde dehydrogenase (NAD+) activity"/>
    <property type="evidence" value="ECO:0007669"/>
    <property type="project" value="UniProtKB-EC"/>
</dbReference>
<proteinExistence type="inferred from homology"/>
<protein>
    <submittedName>
        <fullName evidence="4">Aldehyde dehydrogenase</fullName>
        <ecNumber evidence="4">1.2.1.3</ecNumber>
    </submittedName>
</protein>
<evidence type="ECO:0000259" key="3">
    <source>
        <dbReference type="Pfam" id="PF00171"/>
    </source>
</evidence>
<dbReference type="InterPro" id="IPR016163">
    <property type="entry name" value="Ald_DH_C"/>
</dbReference>
<dbReference type="STRING" id="1769779.AUP74_00937"/>
<dbReference type="Gene3D" id="3.40.309.10">
    <property type="entry name" value="Aldehyde Dehydrogenase, Chain A, domain 2"/>
    <property type="match status" value="1"/>
</dbReference>
<feature type="domain" description="Aldehyde dehydrogenase" evidence="3">
    <location>
        <begin position="13"/>
        <end position="467"/>
    </location>
</feature>
<keyword evidence="2 4" id="KW-0560">Oxidoreductase</keyword>
<dbReference type="Proteomes" id="UP000095672">
    <property type="component" value="Chromosome"/>
</dbReference>
<dbReference type="PATRIC" id="fig|1769779.3.peg.955"/>
<dbReference type="InterPro" id="IPR016161">
    <property type="entry name" value="Ald_DH/histidinol_DH"/>
</dbReference>
<dbReference type="EMBL" id="CP014143">
    <property type="protein sequence ID" value="AOS96404.1"/>
    <property type="molecule type" value="Genomic_DNA"/>
</dbReference>
<evidence type="ECO:0000313" key="4">
    <source>
        <dbReference type="EMBL" id="AOS96404.1"/>
    </source>
</evidence>
<dbReference type="AlphaFoldDB" id="A0A1C9W5G6"/>
<sequence length="475" mass="51448">MNNHNKLYIDGQWVESTSSHWLDVINPATEEVITRVPAASREDVDRAVQAAAQAFDRWANTPASERRALLLRVAELMEVRRDELVDAVTDSLGCPRHITGWLHVEGPIEAFRLFAEHASITEETAEHGHSLVWREAVGVCGFINPWNYPLHQFVGKVGAALAAGCTMVVKPSEQTPLQDYLMAEILHEVGLPAGVFNLVPGHGPEVGQGLCEHPQVDMVSFTGSTRAGIEIARACAPTVKRVTQELGGKSPYIITEDCDFTAAVRYGVDDVMINSGQTCTALTRMLVPAGRYDEALEIIRTRVGEIEVGMGEGAFMGPLSSMRQWQQVQDYIQLGLDEGATLVCGGPGKPEGQGQGFYARPTVFAGVTNAMCIAREEIFGPVLCVIAYDDLDQAVAIANDTPYGLSSGVYARDHTAALAIARRIRAGLCFVNGGEFNYQAPFGGYKQSGNGREFSIHGVEEFTEIKSAQLGVPAQ</sequence>
<dbReference type="EC" id="1.2.1.3" evidence="4"/>
<dbReference type="CDD" id="cd07138">
    <property type="entry name" value="ALDH_CddD_SSP0762"/>
    <property type="match status" value="1"/>
</dbReference>